<dbReference type="InterPro" id="IPR002401">
    <property type="entry name" value="Cyt_P450_E_grp-I"/>
</dbReference>
<dbReference type="Gene3D" id="1.10.630.10">
    <property type="entry name" value="Cytochrome P450"/>
    <property type="match status" value="2"/>
</dbReference>
<dbReference type="EMBL" id="FJOG01000004">
    <property type="protein sequence ID" value="CZR53808.1"/>
    <property type="molecule type" value="Genomic_DNA"/>
</dbReference>
<keyword evidence="8" id="KW-1185">Reference proteome</keyword>
<accession>A0A1L7WM09</accession>
<sequence>MISMITFLTPTSLFLLSLTLLILYLFFNNYIFDPLRSIPGPFLARFTRWWYLLAIYKGDFERQNVELHRRYGSVVRVAPAAYSVDDVEGARIIYGLGRGFVKAPWYWAWMPPDPNRASLFSDLNPHHHSTQRRKFSSLYSMSALITYEPFVNNCSTLLTSRLASLASSHQIIDLQHWLQCYAFDVIGEITFGSRFGFLDMGEDKDGVFNAIDQRGIYSTFVGIFPWVHRWLYPRLPTTGGHGYVYNYTLRQIENRQRELKDPENKDREGPPDIMTKILLAHESDPEKMTKTDLITMCQSNIGAGSDTTAITLSAILYNLVKYPHTFNRLREEIDLAEKDGEISNPITFKEAQTLPYLQSVIKEALRIHSATGLPMPRLVPSEGTTISGHFFPPGSTVGINSWVAHRNPSIYGPDAEIWRPERWLEYEEQGRGAEVEKYSLGFGMGSRTCIGKNISLLEIGKLIPQLVRNFDFELVGCAGNRGELLERWLEYEEQGRGAEVEKYSLGFGMGSRTCIGKNISLLEIGKLIPQLVRNFDFELVGCAGNRGVRKEQYANTEDIQSASLNGTDGDTGKEPTAAELSIFKGGVVGNGKGKGRVRRTFGFLRSAVPWGKVEDEEILKANSGVQERGDGKDSEAVKEEKKKESGGWMTAHGDGHKHSHKQPQPQTSTQPSPPLRISMAGFKSWFDDAKAKEDGMEAPPQNALGGVLYLNVIIWGTYSNLATGLVDQALPSSCGIAAITCFASLPLA</sequence>
<dbReference type="InterPro" id="IPR017972">
    <property type="entry name" value="Cyt_P450_CS"/>
</dbReference>
<keyword evidence="2 4" id="KW-0479">Metal-binding</keyword>
<proteinExistence type="predicted"/>
<name>A0A1L7WM09_9HELO</name>
<dbReference type="PRINTS" id="PR00463">
    <property type="entry name" value="EP450I"/>
</dbReference>
<dbReference type="GO" id="GO:0008168">
    <property type="term" value="F:methyltransferase activity"/>
    <property type="evidence" value="ECO:0007669"/>
    <property type="project" value="UniProtKB-KW"/>
</dbReference>
<keyword evidence="7" id="KW-0808">Transferase</keyword>
<feature type="binding site" description="axial binding residue" evidence="4">
    <location>
        <position position="449"/>
    </location>
    <ligand>
        <name>heme</name>
        <dbReference type="ChEBI" id="CHEBI:30413"/>
    </ligand>
    <ligandPart>
        <name>Fe</name>
        <dbReference type="ChEBI" id="CHEBI:18248"/>
    </ligandPart>
</feature>
<evidence type="ECO:0000256" key="4">
    <source>
        <dbReference type="PIRSR" id="PIRSR602401-1"/>
    </source>
</evidence>
<dbReference type="OrthoDB" id="3934656at2759"/>
<comment type="cofactor">
    <cofactor evidence="1 4">
        <name>heme</name>
        <dbReference type="ChEBI" id="CHEBI:30413"/>
    </cofactor>
</comment>
<dbReference type="Pfam" id="PF00067">
    <property type="entry name" value="p450"/>
    <property type="match status" value="2"/>
</dbReference>
<dbReference type="STRING" id="576137.A0A1L7WM09"/>
<evidence type="ECO:0000256" key="3">
    <source>
        <dbReference type="ARBA" id="ARBA00023004"/>
    </source>
</evidence>
<evidence type="ECO:0000313" key="7">
    <source>
        <dbReference type="EMBL" id="CZR53808.1"/>
    </source>
</evidence>
<keyword evidence="6" id="KW-1133">Transmembrane helix</keyword>
<evidence type="ECO:0000256" key="6">
    <source>
        <dbReference type="SAM" id="Phobius"/>
    </source>
</evidence>
<feature type="transmembrane region" description="Helical" evidence="6">
    <location>
        <begin position="7"/>
        <end position="27"/>
    </location>
</feature>
<dbReference type="InterPro" id="IPR001128">
    <property type="entry name" value="Cyt_P450"/>
</dbReference>
<feature type="region of interest" description="Disordered" evidence="5">
    <location>
        <begin position="621"/>
        <end position="675"/>
    </location>
</feature>
<dbReference type="FunFam" id="1.10.630.10:FF:000050">
    <property type="entry name" value="Cytochrome P450 monooxygenase"/>
    <property type="match status" value="1"/>
</dbReference>
<reference evidence="7 8" key="1">
    <citation type="submission" date="2016-03" db="EMBL/GenBank/DDBJ databases">
        <authorList>
            <person name="Ploux O."/>
        </authorList>
    </citation>
    <scope>NUCLEOTIDE SEQUENCE [LARGE SCALE GENOMIC DNA]</scope>
    <source>
        <strain evidence="7 8">UAMH 11012</strain>
    </source>
</reference>
<evidence type="ECO:0000256" key="5">
    <source>
        <dbReference type="SAM" id="MobiDB-lite"/>
    </source>
</evidence>
<evidence type="ECO:0000256" key="2">
    <source>
        <dbReference type="ARBA" id="ARBA00022723"/>
    </source>
</evidence>
<dbReference type="GO" id="GO:0005506">
    <property type="term" value="F:iron ion binding"/>
    <property type="evidence" value="ECO:0007669"/>
    <property type="project" value="InterPro"/>
</dbReference>
<keyword evidence="6" id="KW-0472">Membrane</keyword>
<dbReference type="PANTHER" id="PTHR24305">
    <property type="entry name" value="CYTOCHROME P450"/>
    <property type="match status" value="1"/>
</dbReference>
<dbReference type="GO" id="GO:0032259">
    <property type="term" value="P:methylation"/>
    <property type="evidence" value="ECO:0007669"/>
    <property type="project" value="UniProtKB-KW"/>
</dbReference>
<dbReference type="CDD" id="cd11060">
    <property type="entry name" value="CYP57A1-like"/>
    <property type="match status" value="1"/>
</dbReference>
<keyword evidence="6" id="KW-0812">Transmembrane</keyword>
<evidence type="ECO:0000256" key="1">
    <source>
        <dbReference type="ARBA" id="ARBA00001971"/>
    </source>
</evidence>
<feature type="compositionally biased region" description="Basic and acidic residues" evidence="5">
    <location>
        <begin position="627"/>
        <end position="645"/>
    </location>
</feature>
<keyword evidence="4" id="KW-0349">Heme</keyword>
<protein>
    <submittedName>
        <fullName evidence="7">Related to pisatin demethylase cytochrome P450</fullName>
    </submittedName>
</protein>
<dbReference type="GO" id="GO:0020037">
    <property type="term" value="F:heme binding"/>
    <property type="evidence" value="ECO:0007669"/>
    <property type="project" value="InterPro"/>
</dbReference>
<dbReference type="GO" id="GO:0004497">
    <property type="term" value="F:monooxygenase activity"/>
    <property type="evidence" value="ECO:0007669"/>
    <property type="project" value="InterPro"/>
</dbReference>
<dbReference type="GO" id="GO:0016705">
    <property type="term" value="F:oxidoreductase activity, acting on paired donors, with incorporation or reduction of molecular oxygen"/>
    <property type="evidence" value="ECO:0007669"/>
    <property type="project" value="InterPro"/>
</dbReference>
<dbReference type="PANTHER" id="PTHR24305:SF190">
    <property type="entry name" value="P450, PUTATIVE (EUROFUNG)-RELATED"/>
    <property type="match status" value="1"/>
</dbReference>
<organism evidence="7 8">
    <name type="scientific">Phialocephala subalpina</name>
    <dbReference type="NCBI Taxonomy" id="576137"/>
    <lineage>
        <taxon>Eukaryota</taxon>
        <taxon>Fungi</taxon>
        <taxon>Dikarya</taxon>
        <taxon>Ascomycota</taxon>
        <taxon>Pezizomycotina</taxon>
        <taxon>Leotiomycetes</taxon>
        <taxon>Helotiales</taxon>
        <taxon>Mollisiaceae</taxon>
        <taxon>Phialocephala</taxon>
        <taxon>Phialocephala fortinii species complex</taxon>
    </lineage>
</organism>
<evidence type="ECO:0000313" key="8">
    <source>
        <dbReference type="Proteomes" id="UP000184330"/>
    </source>
</evidence>
<dbReference type="AlphaFoldDB" id="A0A1L7WM09"/>
<dbReference type="PRINTS" id="PR00385">
    <property type="entry name" value="P450"/>
</dbReference>
<dbReference type="SUPFAM" id="SSF48264">
    <property type="entry name" value="Cytochrome P450"/>
    <property type="match status" value="2"/>
</dbReference>
<keyword evidence="3 4" id="KW-0408">Iron</keyword>
<dbReference type="InterPro" id="IPR036396">
    <property type="entry name" value="Cyt_P450_sf"/>
</dbReference>
<dbReference type="Proteomes" id="UP000184330">
    <property type="component" value="Unassembled WGS sequence"/>
</dbReference>
<dbReference type="InterPro" id="IPR050121">
    <property type="entry name" value="Cytochrome_P450_monoxygenase"/>
</dbReference>
<dbReference type="PROSITE" id="PS00086">
    <property type="entry name" value="CYTOCHROME_P450"/>
    <property type="match status" value="2"/>
</dbReference>
<gene>
    <name evidence="7" type="ORF">PAC_03689</name>
</gene>
<keyword evidence="7" id="KW-0489">Methyltransferase</keyword>